<comment type="function">
    <text evidence="6 8 9">Necessary for efficient RNA polymerase transcription elongation past template-encoded arresting sites. The arresting sites in DNA have the property of trapping a certain fraction of elongating RNA polymerases that pass through, resulting in locked ternary complexes. Cleavage of the nascent transcript by cleavage factors such as GreA or GreB allows the resumption of elongation from the new 3'terminus. GreA releases sequences of 2 to 3 nucleotides.</text>
</comment>
<evidence type="ECO:0000256" key="9">
    <source>
        <dbReference type="RuleBase" id="RU000556"/>
    </source>
</evidence>
<evidence type="ECO:0000256" key="5">
    <source>
        <dbReference type="ARBA" id="ARBA00023163"/>
    </source>
</evidence>
<dbReference type="GO" id="GO:0003677">
    <property type="term" value="F:DNA binding"/>
    <property type="evidence" value="ECO:0007669"/>
    <property type="project" value="UniProtKB-UniRule"/>
</dbReference>
<reference evidence="12 13" key="1">
    <citation type="journal article" date="2018" name="Int. J. Syst. Evol. Microbiol.">
        <title>Glycomyces paridis sp. nov., isolated from the medicinal plant Paris polyphylla.</title>
        <authorList>
            <person name="Fang X.M."/>
            <person name="Bai J.L."/>
            <person name="Su J."/>
            <person name="Zhao L.L."/>
            <person name="Liu H.Y."/>
            <person name="Ma B.P."/>
            <person name="Zhang Y.Q."/>
            <person name="Yu L.Y."/>
        </authorList>
    </citation>
    <scope>NUCLEOTIDE SEQUENCE [LARGE SCALE GENOMIC DNA]</scope>
    <source>
        <strain evidence="12 13">CPCC 204357</strain>
    </source>
</reference>
<dbReference type="InterPro" id="IPR022691">
    <property type="entry name" value="Tscrpt_elong_fac_GreA/B_N"/>
</dbReference>
<dbReference type="GO" id="GO:0006354">
    <property type="term" value="P:DNA-templated transcription elongation"/>
    <property type="evidence" value="ECO:0007669"/>
    <property type="project" value="TreeGrafter"/>
</dbReference>
<evidence type="ECO:0000256" key="8">
    <source>
        <dbReference type="HAMAP-Rule" id="MF_00105"/>
    </source>
</evidence>
<dbReference type="AlphaFoldDB" id="A0A4S8PMY9"/>
<gene>
    <name evidence="8 12" type="primary">greA</name>
    <name evidence="12" type="ORF">E9998_01850</name>
</gene>
<evidence type="ECO:0000313" key="13">
    <source>
        <dbReference type="Proteomes" id="UP000305792"/>
    </source>
</evidence>
<feature type="domain" description="Transcription elongation factor GreA/GreB N-terminal" evidence="11">
    <location>
        <begin position="10"/>
        <end position="78"/>
    </location>
</feature>
<dbReference type="GO" id="GO:0070063">
    <property type="term" value="F:RNA polymerase binding"/>
    <property type="evidence" value="ECO:0007669"/>
    <property type="project" value="InterPro"/>
</dbReference>
<dbReference type="InterPro" id="IPR006359">
    <property type="entry name" value="Tscrpt_elong_fac_GreA"/>
</dbReference>
<dbReference type="PANTHER" id="PTHR30437:SF4">
    <property type="entry name" value="TRANSCRIPTION ELONGATION FACTOR GREA"/>
    <property type="match status" value="1"/>
</dbReference>
<dbReference type="PIRSF" id="PIRSF006092">
    <property type="entry name" value="GreA_GreB"/>
    <property type="match status" value="1"/>
</dbReference>
<dbReference type="GO" id="GO:0003746">
    <property type="term" value="F:translation elongation factor activity"/>
    <property type="evidence" value="ECO:0007669"/>
    <property type="project" value="UniProtKB-KW"/>
</dbReference>
<name>A0A4S8PMY9_9ACTN</name>
<dbReference type="EMBL" id="STGX01000001">
    <property type="protein sequence ID" value="THV32210.1"/>
    <property type="molecule type" value="Genomic_DNA"/>
</dbReference>
<evidence type="ECO:0000256" key="3">
    <source>
        <dbReference type="ARBA" id="ARBA00023015"/>
    </source>
</evidence>
<dbReference type="HAMAP" id="MF_00105">
    <property type="entry name" value="GreA_GreB"/>
    <property type="match status" value="1"/>
</dbReference>
<keyword evidence="12" id="KW-0251">Elongation factor</keyword>
<sequence>MATDANQGTWLTQEAYDRLKSELDELIAHRPLMAAEINARREEGDLKENGGYHAARDEQGKQEARIRQLEDLLRNAKVGEAKDSDEIQIGTVVTIAFDGDPDDTEKFLLGSREIAATTELTVYSPDSALGSAILGHKVGDTVAYRTPKDLQISVKIIDAEKFLG</sequence>
<dbReference type="PANTHER" id="PTHR30437">
    <property type="entry name" value="TRANSCRIPTION ELONGATION FACTOR GREA"/>
    <property type="match status" value="1"/>
</dbReference>
<dbReference type="SUPFAM" id="SSF54534">
    <property type="entry name" value="FKBP-like"/>
    <property type="match status" value="1"/>
</dbReference>
<dbReference type="NCBIfam" id="TIGR01462">
    <property type="entry name" value="greA"/>
    <property type="match status" value="1"/>
</dbReference>
<dbReference type="Proteomes" id="UP000305792">
    <property type="component" value="Unassembled WGS sequence"/>
</dbReference>
<evidence type="ECO:0000313" key="12">
    <source>
        <dbReference type="EMBL" id="THV32210.1"/>
    </source>
</evidence>
<evidence type="ECO:0000259" key="10">
    <source>
        <dbReference type="Pfam" id="PF01272"/>
    </source>
</evidence>
<dbReference type="Gene3D" id="1.10.287.180">
    <property type="entry name" value="Transcription elongation factor, GreA/GreB, N-terminal domain"/>
    <property type="match status" value="1"/>
</dbReference>
<evidence type="ECO:0000256" key="2">
    <source>
        <dbReference type="ARBA" id="ARBA00013729"/>
    </source>
</evidence>
<protein>
    <recommendedName>
        <fullName evidence="2 8">Transcription elongation factor GreA</fullName>
    </recommendedName>
    <alternativeName>
        <fullName evidence="7 8">Transcript cleavage factor GreA</fullName>
    </alternativeName>
</protein>
<dbReference type="OrthoDB" id="9797227at2"/>
<dbReference type="InterPro" id="IPR036805">
    <property type="entry name" value="Tscrpt_elong_fac_GreA/B_N_sf"/>
</dbReference>
<evidence type="ECO:0000259" key="11">
    <source>
        <dbReference type="Pfam" id="PF03449"/>
    </source>
</evidence>
<keyword evidence="3 8" id="KW-0805">Transcription regulation</keyword>
<comment type="caution">
    <text evidence="12">The sequence shown here is derived from an EMBL/GenBank/DDBJ whole genome shotgun (WGS) entry which is preliminary data.</text>
</comment>
<dbReference type="NCBIfam" id="NF001262">
    <property type="entry name" value="PRK00226.1-3"/>
    <property type="match status" value="1"/>
</dbReference>
<dbReference type="RefSeq" id="WP_136527981.1">
    <property type="nucleotide sequence ID" value="NZ_STGX01000001.1"/>
</dbReference>
<dbReference type="InterPro" id="IPR001437">
    <property type="entry name" value="Tscrpt_elong_fac_GreA/B_C"/>
</dbReference>
<evidence type="ECO:0000256" key="7">
    <source>
        <dbReference type="ARBA" id="ARBA00030776"/>
    </source>
</evidence>
<comment type="similarity">
    <text evidence="1 8 9">Belongs to the GreA/GreB family.</text>
</comment>
<dbReference type="Pfam" id="PF01272">
    <property type="entry name" value="GreA_GreB"/>
    <property type="match status" value="1"/>
</dbReference>
<dbReference type="GO" id="GO:0032784">
    <property type="term" value="P:regulation of DNA-templated transcription elongation"/>
    <property type="evidence" value="ECO:0007669"/>
    <property type="project" value="UniProtKB-UniRule"/>
</dbReference>
<dbReference type="Gene3D" id="3.10.50.30">
    <property type="entry name" value="Transcription elongation factor, GreA/GreB, C-terminal domain"/>
    <property type="match status" value="1"/>
</dbReference>
<dbReference type="InterPro" id="IPR036953">
    <property type="entry name" value="GreA/GreB_C_sf"/>
</dbReference>
<keyword evidence="5 8" id="KW-0804">Transcription</keyword>
<dbReference type="Pfam" id="PF03449">
    <property type="entry name" value="GreA_GreB_N"/>
    <property type="match status" value="1"/>
</dbReference>
<evidence type="ECO:0000256" key="1">
    <source>
        <dbReference type="ARBA" id="ARBA00008213"/>
    </source>
</evidence>
<feature type="domain" description="Transcription elongation factor GreA/GreB C-terminal" evidence="10">
    <location>
        <begin position="83"/>
        <end position="160"/>
    </location>
</feature>
<dbReference type="FunFam" id="1.10.287.180:FF:000001">
    <property type="entry name" value="Transcription elongation factor GreA"/>
    <property type="match status" value="1"/>
</dbReference>
<evidence type="ECO:0000256" key="4">
    <source>
        <dbReference type="ARBA" id="ARBA00023125"/>
    </source>
</evidence>
<keyword evidence="13" id="KW-1185">Reference proteome</keyword>
<dbReference type="SUPFAM" id="SSF46557">
    <property type="entry name" value="GreA transcript cleavage protein, N-terminal domain"/>
    <property type="match status" value="1"/>
</dbReference>
<evidence type="ECO:0000256" key="6">
    <source>
        <dbReference type="ARBA" id="ARBA00024916"/>
    </source>
</evidence>
<keyword evidence="4 8" id="KW-0238">DNA-binding</keyword>
<dbReference type="InterPro" id="IPR028624">
    <property type="entry name" value="Tscrpt_elong_fac_GreA/B"/>
</dbReference>
<accession>A0A4S8PMY9</accession>
<keyword evidence="12" id="KW-0648">Protein biosynthesis</keyword>
<organism evidence="12 13">
    <name type="scientific">Glycomyces paridis</name>
    <dbReference type="NCBI Taxonomy" id="2126555"/>
    <lineage>
        <taxon>Bacteria</taxon>
        <taxon>Bacillati</taxon>
        <taxon>Actinomycetota</taxon>
        <taxon>Actinomycetes</taxon>
        <taxon>Glycomycetales</taxon>
        <taxon>Glycomycetaceae</taxon>
        <taxon>Glycomyces</taxon>
    </lineage>
</organism>
<proteinExistence type="inferred from homology"/>
<dbReference type="InterPro" id="IPR023459">
    <property type="entry name" value="Tscrpt_elong_fac_GreA/B_fam"/>
</dbReference>